<dbReference type="Proteomes" id="UP001165302">
    <property type="component" value="Unassembled WGS sequence"/>
</dbReference>
<evidence type="ECO:0000313" key="3">
    <source>
        <dbReference type="Proteomes" id="UP001165302"/>
    </source>
</evidence>
<name>A0ABS7Z1Q4_9SPHI</name>
<proteinExistence type="predicted"/>
<sequence>MKYKFTPILAITLAFNSFALANEPIEKKPPVKGSQSLKNWFFSANVGAQVFIGDHDKQESVGKRISPNFGISAGKWIEETNFGVRVNIDGGQIKGLTQTAGLAIDPQKGHVIGAPHFLYKQKFNFIHAHADVLFHWSNDAYGVDLNRLYNLIPYAGFGVISALDYQKKAKPTMNVGVIQTLRLNDNWDLNLDVKGNVVGDAFDGEIGGNNFEGRTAVSIGVNYTFR</sequence>
<evidence type="ECO:0000313" key="2">
    <source>
        <dbReference type="EMBL" id="MCA5003527.1"/>
    </source>
</evidence>
<reference evidence="2" key="1">
    <citation type="submission" date="2020-10" db="EMBL/GenBank/DDBJ databases">
        <authorList>
            <person name="Lu T."/>
            <person name="Wang Q."/>
            <person name="Han X."/>
        </authorList>
    </citation>
    <scope>NUCLEOTIDE SEQUENCE</scope>
    <source>
        <strain evidence="2">WQ 366</strain>
    </source>
</reference>
<organism evidence="2 3">
    <name type="scientific">Sphingobacterium bovistauri</name>
    <dbReference type="NCBI Taxonomy" id="2781959"/>
    <lineage>
        <taxon>Bacteria</taxon>
        <taxon>Pseudomonadati</taxon>
        <taxon>Bacteroidota</taxon>
        <taxon>Sphingobacteriia</taxon>
        <taxon>Sphingobacteriales</taxon>
        <taxon>Sphingobacteriaceae</taxon>
        <taxon>Sphingobacterium</taxon>
    </lineage>
</organism>
<protein>
    <recommendedName>
        <fullName evidence="4">Outer membrane protein beta-barrel domain-containing protein</fullName>
    </recommendedName>
</protein>
<evidence type="ECO:0000256" key="1">
    <source>
        <dbReference type="SAM" id="SignalP"/>
    </source>
</evidence>
<keyword evidence="3" id="KW-1185">Reference proteome</keyword>
<feature type="signal peptide" evidence="1">
    <location>
        <begin position="1"/>
        <end position="21"/>
    </location>
</feature>
<evidence type="ECO:0008006" key="4">
    <source>
        <dbReference type="Google" id="ProtNLM"/>
    </source>
</evidence>
<keyword evidence="1" id="KW-0732">Signal</keyword>
<accession>A0ABS7Z1Q4</accession>
<comment type="caution">
    <text evidence="2">The sequence shown here is derived from an EMBL/GenBank/DDBJ whole genome shotgun (WGS) entry which is preliminary data.</text>
</comment>
<gene>
    <name evidence="2" type="ORF">IPZ78_00015</name>
</gene>
<feature type="chain" id="PRO_5045561023" description="Outer membrane protein beta-barrel domain-containing protein" evidence="1">
    <location>
        <begin position="22"/>
        <end position="226"/>
    </location>
</feature>
<dbReference type="RefSeq" id="WP_225550805.1">
    <property type="nucleotide sequence ID" value="NZ_JADEYP010000001.1"/>
</dbReference>
<dbReference type="EMBL" id="JADEYP010000001">
    <property type="protein sequence ID" value="MCA5003527.1"/>
    <property type="molecule type" value="Genomic_DNA"/>
</dbReference>